<keyword evidence="5" id="KW-1185">Reference proteome</keyword>
<dbReference type="Gene3D" id="2.130.10.10">
    <property type="entry name" value="YVTN repeat-like/Quinoprotein amine dehydrogenase"/>
    <property type="match status" value="1"/>
</dbReference>
<dbReference type="AlphaFoldDB" id="A0A7R9KDC7"/>
<keyword evidence="3" id="KW-0677">Repeat</keyword>
<evidence type="ECO:0000313" key="4">
    <source>
        <dbReference type="EMBL" id="CAD7620742.1"/>
    </source>
</evidence>
<evidence type="ECO:0000256" key="1">
    <source>
        <dbReference type="ARBA" id="ARBA00007625"/>
    </source>
</evidence>
<reference evidence="4" key="1">
    <citation type="submission" date="2020-11" db="EMBL/GenBank/DDBJ databases">
        <authorList>
            <person name="Tran Van P."/>
        </authorList>
    </citation>
    <scope>NUCLEOTIDE SEQUENCE</scope>
</reference>
<dbReference type="InterPro" id="IPR036322">
    <property type="entry name" value="WD40_repeat_dom_sf"/>
</dbReference>
<keyword evidence="2" id="KW-0853">WD repeat</keyword>
<evidence type="ECO:0000256" key="3">
    <source>
        <dbReference type="ARBA" id="ARBA00022737"/>
    </source>
</evidence>
<protein>
    <submittedName>
        <fullName evidence="4">Uncharacterized protein</fullName>
    </submittedName>
</protein>
<accession>A0A7R9KDC7</accession>
<sequence>MAFSFDLAKEVTVEECDMIYDTQFHPTRHNILAFSTIEGRIQLIDMNGGTNNVVMDLKKHHKGSPIRKVRFASDQFLVSAAKSVKLLDLNTGQVVRKIDNCGQKIYSLLIVDNYLLCIGDDTGVFKGFDYRIDRGVYMEVKECDEYISDLDIDESKRMVVATSGDGTLSAFNVRAKRMELQSELFDAGFQSIRYMESKGKVVVGAEDGALNIFNVNQWGNISDRFPIRGNTTRGQGMCSIDGIELINDETIVVGSSDGKLRAVSVQPNKVIATIDDCVSDPQNIQKHPKHFTRCSQLTTANNPDLM</sequence>
<dbReference type="SUPFAM" id="SSF50978">
    <property type="entry name" value="WD40 repeat-like"/>
    <property type="match status" value="1"/>
</dbReference>
<dbReference type="PANTHER" id="PTHR44019:SF20">
    <property type="entry name" value="WD REPEAT-CONTAINING PROTEIN 55"/>
    <property type="match status" value="1"/>
</dbReference>
<dbReference type="PANTHER" id="PTHR44019">
    <property type="entry name" value="WD REPEAT-CONTAINING PROTEIN 55"/>
    <property type="match status" value="1"/>
</dbReference>
<comment type="similarity">
    <text evidence="1">Belongs to the WD repeat WDR55 family.</text>
</comment>
<evidence type="ECO:0000313" key="5">
    <source>
        <dbReference type="Proteomes" id="UP000759131"/>
    </source>
</evidence>
<proteinExistence type="inferred from homology"/>
<evidence type="ECO:0000256" key="2">
    <source>
        <dbReference type="ARBA" id="ARBA00022574"/>
    </source>
</evidence>
<dbReference type="EMBL" id="OC854907">
    <property type="protein sequence ID" value="CAD7620742.1"/>
    <property type="molecule type" value="Genomic_DNA"/>
</dbReference>
<dbReference type="Proteomes" id="UP000759131">
    <property type="component" value="Unassembled WGS sequence"/>
</dbReference>
<dbReference type="OrthoDB" id="2288928at2759"/>
<organism evidence="4">
    <name type="scientific">Medioppia subpectinata</name>
    <dbReference type="NCBI Taxonomy" id="1979941"/>
    <lineage>
        <taxon>Eukaryota</taxon>
        <taxon>Metazoa</taxon>
        <taxon>Ecdysozoa</taxon>
        <taxon>Arthropoda</taxon>
        <taxon>Chelicerata</taxon>
        <taxon>Arachnida</taxon>
        <taxon>Acari</taxon>
        <taxon>Acariformes</taxon>
        <taxon>Sarcoptiformes</taxon>
        <taxon>Oribatida</taxon>
        <taxon>Brachypylina</taxon>
        <taxon>Oppioidea</taxon>
        <taxon>Oppiidae</taxon>
        <taxon>Medioppia</taxon>
    </lineage>
</organism>
<gene>
    <name evidence="4" type="ORF">OSB1V03_LOCUS1223</name>
</gene>
<dbReference type="InterPro" id="IPR015943">
    <property type="entry name" value="WD40/YVTN_repeat-like_dom_sf"/>
</dbReference>
<dbReference type="EMBL" id="CAJPIZ010000332">
    <property type="protein sequence ID" value="CAG2101172.1"/>
    <property type="molecule type" value="Genomic_DNA"/>
</dbReference>
<dbReference type="Pfam" id="PF24796">
    <property type="entry name" value="WDR55"/>
    <property type="match status" value="1"/>
</dbReference>
<dbReference type="InterPro" id="IPR050505">
    <property type="entry name" value="WDR55/POC1"/>
</dbReference>
<name>A0A7R9KDC7_9ACAR</name>